<feature type="region of interest" description="Disordered" evidence="1">
    <location>
        <begin position="51"/>
        <end position="103"/>
    </location>
</feature>
<organism evidence="2 3">
    <name type="scientific">Xyrichtys novacula</name>
    <name type="common">Pearly razorfish</name>
    <name type="synonym">Hemipteronotus novacula</name>
    <dbReference type="NCBI Taxonomy" id="13765"/>
    <lineage>
        <taxon>Eukaryota</taxon>
        <taxon>Metazoa</taxon>
        <taxon>Chordata</taxon>
        <taxon>Craniata</taxon>
        <taxon>Vertebrata</taxon>
        <taxon>Euteleostomi</taxon>
        <taxon>Actinopterygii</taxon>
        <taxon>Neopterygii</taxon>
        <taxon>Teleostei</taxon>
        <taxon>Neoteleostei</taxon>
        <taxon>Acanthomorphata</taxon>
        <taxon>Eupercaria</taxon>
        <taxon>Labriformes</taxon>
        <taxon>Labridae</taxon>
        <taxon>Xyrichtys</taxon>
    </lineage>
</organism>
<gene>
    <name evidence="2" type="ORF">XNOV1_A011108</name>
</gene>
<keyword evidence="3" id="KW-1185">Reference proteome</keyword>
<dbReference type="Proteomes" id="UP001178508">
    <property type="component" value="Chromosome 22"/>
</dbReference>
<dbReference type="AlphaFoldDB" id="A0AAV1HI09"/>
<proteinExistence type="predicted"/>
<evidence type="ECO:0000313" key="2">
    <source>
        <dbReference type="EMBL" id="CAJ1085687.1"/>
    </source>
</evidence>
<protein>
    <submittedName>
        <fullName evidence="2">Uncharacterized protein</fullName>
    </submittedName>
</protein>
<evidence type="ECO:0000256" key="1">
    <source>
        <dbReference type="SAM" id="MobiDB-lite"/>
    </source>
</evidence>
<reference evidence="2" key="1">
    <citation type="submission" date="2023-08" db="EMBL/GenBank/DDBJ databases">
        <authorList>
            <person name="Alioto T."/>
            <person name="Alioto T."/>
            <person name="Gomez Garrido J."/>
        </authorList>
    </citation>
    <scope>NUCLEOTIDE SEQUENCE</scope>
</reference>
<name>A0AAV1HI09_XYRNO</name>
<dbReference type="EMBL" id="OY660885">
    <property type="protein sequence ID" value="CAJ1085687.1"/>
    <property type="molecule type" value="Genomic_DNA"/>
</dbReference>
<sequence length="103" mass="10845">MSRTLTPGKRRVTALKKQMFLTMELPTIKVIGGKSGHGDCVTGEKYVGGGGELTKEDIGDETGGTRASCGAGVKHGIERRRRDPACGWSGTGGGRDGRELEDP</sequence>
<accession>A0AAV1HI09</accession>
<evidence type="ECO:0000313" key="3">
    <source>
        <dbReference type="Proteomes" id="UP001178508"/>
    </source>
</evidence>